<comment type="caution">
    <text evidence="1">The sequence shown here is derived from an EMBL/GenBank/DDBJ whole genome shotgun (WGS) entry which is preliminary data.</text>
</comment>
<evidence type="ECO:0000313" key="1">
    <source>
        <dbReference type="EMBL" id="KAF4035293.1"/>
    </source>
</evidence>
<reference evidence="1" key="1">
    <citation type="submission" date="2020-04" db="EMBL/GenBank/DDBJ databases">
        <title>Hybrid Assembly of Korean Phytophthora infestans isolates.</title>
        <authorList>
            <person name="Prokchorchik M."/>
            <person name="Lee Y."/>
            <person name="Seo J."/>
            <person name="Cho J.-H."/>
            <person name="Park Y.-E."/>
            <person name="Jang D.-C."/>
            <person name="Im J.-S."/>
            <person name="Choi J.-G."/>
            <person name="Park H.-J."/>
            <person name="Lee G.-B."/>
            <person name="Lee Y.-G."/>
            <person name="Hong S.-Y."/>
            <person name="Cho K."/>
            <person name="Sohn K.H."/>
        </authorList>
    </citation>
    <scope>NUCLEOTIDE SEQUENCE</scope>
    <source>
        <strain evidence="1">KR_1_A1</strain>
    </source>
</reference>
<gene>
    <name evidence="1" type="ORF">GN244_ATG12699</name>
</gene>
<keyword evidence="2" id="KW-1185">Reference proteome</keyword>
<accession>A0A833SPX3</accession>
<organism evidence="1 2">
    <name type="scientific">Phytophthora infestans</name>
    <name type="common">Potato late blight agent</name>
    <name type="synonym">Botrytis infestans</name>
    <dbReference type="NCBI Taxonomy" id="4787"/>
    <lineage>
        <taxon>Eukaryota</taxon>
        <taxon>Sar</taxon>
        <taxon>Stramenopiles</taxon>
        <taxon>Oomycota</taxon>
        <taxon>Peronosporomycetes</taxon>
        <taxon>Peronosporales</taxon>
        <taxon>Peronosporaceae</taxon>
        <taxon>Phytophthora</taxon>
    </lineage>
</organism>
<evidence type="ECO:0000313" key="2">
    <source>
        <dbReference type="Proteomes" id="UP000602510"/>
    </source>
</evidence>
<name>A0A833SPX3_PHYIN</name>
<dbReference type="Proteomes" id="UP000602510">
    <property type="component" value="Unassembled WGS sequence"/>
</dbReference>
<dbReference type="AlphaFoldDB" id="A0A833SPX3"/>
<sequence>MTLCITRAMNNAPMAGQLGVIKWLPSNRSERCTQNVSDEAAAHGYFHSCMEGAMHGASNGDLKYEQRLDAYHD</sequence>
<protein>
    <submittedName>
        <fullName evidence="1">Putative ankyrin</fullName>
    </submittedName>
</protein>
<dbReference type="EMBL" id="WSZM01000325">
    <property type="protein sequence ID" value="KAF4035293.1"/>
    <property type="molecule type" value="Genomic_DNA"/>
</dbReference>
<proteinExistence type="predicted"/>